<feature type="domain" description="Yeast cell wall synthesis Kre9/Knh1-like N-terminal" evidence="5">
    <location>
        <begin position="22"/>
        <end position="113"/>
    </location>
</feature>
<keyword evidence="3" id="KW-0472">Membrane</keyword>
<keyword evidence="3" id="KW-0812">Transmembrane</keyword>
<keyword evidence="7" id="KW-1185">Reference proteome</keyword>
<sequence>MRAVATLLAFAASALAIQVTAPTNATGFFTSGQNTVSWTSVSTDPSNFTIVLVNESESPTYSQVLDALVDTSLGTIKVNPPSAGWPTGKGFQINLIASADQTGGIFAQSNDFTFVTPTGSSSVVSSTSSGSTTSGGTTLIVSNTATTPSSTSAPSSSSGNGALNPTTSDTSTTPSGSNAAVATGVQAGFFGFVALVGALLA</sequence>
<evidence type="ECO:0000256" key="1">
    <source>
        <dbReference type="ARBA" id="ARBA00022729"/>
    </source>
</evidence>
<evidence type="ECO:0000256" key="3">
    <source>
        <dbReference type="SAM" id="Phobius"/>
    </source>
</evidence>
<feature type="signal peptide" evidence="4">
    <location>
        <begin position="1"/>
        <end position="16"/>
    </location>
</feature>
<accession>K5W5Q8</accession>
<keyword evidence="3" id="KW-1133">Transmembrane helix</keyword>
<evidence type="ECO:0000259" key="5">
    <source>
        <dbReference type="Pfam" id="PF10342"/>
    </source>
</evidence>
<dbReference type="GeneID" id="18914706"/>
<dbReference type="EMBL" id="JH930469">
    <property type="protein sequence ID" value="EKM59253.1"/>
    <property type="molecule type" value="Genomic_DNA"/>
</dbReference>
<protein>
    <recommendedName>
        <fullName evidence="5">Yeast cell wall synthesis Kre9/Knh1-like N-terminal domain-containing protein</fullName>
    </recommendedName>
</protein>
<proteinExistence type="predicted"/>
<dbReference type="InParanoid" id="K5W5Q8"/>
<organism evidence="6 7">
    <name type="scientific">Phanerochaete carnosa (strain HHB-10118-sp)</name>
    <name type="common">White-rot fungus</name>
    <name type="synonym">Peniophora carnosa</name>
    <dbReference type="NCBI Taxonomy" id="650164"/>
    <lineage>
        <taxon>Eukaryota</taxon>
        <taxon>Fungi</taxon>
        <taxon>Dikarya</taxon>
        <taxon>Basidiomycota</taxon>
        <taxon>Agaricomycotina</taxon>
        <taxon>Agaricomycetes</taxon>
        <taxon>Polyporales</taxon>
        <taxon>Phanerochaetaceae</taxon>
        <taxon>Phanerochaete</taxon>
    </lineage>
</organism>
<dbReference type="PANTHER" id="PTHR35185">
    <property type="entry name" value="SERINE/THREONINE-RICH PROTEIN ADG2-RELATED"/>
    <property type="match status" value="1"/>
</dbReference>
<feature type="transmembrane region" description="Helical" evidence="3">
    <location>
        <begin position="179"/>
        <end position="200"/>
    </location>
</feature>
<dbReference type="HOGENOM" id="CLU_088618_3_0_1"/>
<dbReference type="PANTHER" id="PTHR35185:SF1">
    <property type="entry name" value="UPF0619 GPI-ANCHORED MEMBRANE PROTEIN C1322.10"/>
    <property type="match status" value="1"/>
</dbReference>
<dbReference type="RefSeq" id="XP_007391821.1">
    <property type="nucleotide sequence ID" value="XM_007391759.1"/>
</dbReference>
<dbReference type="Proteomes" id="UP000008370">
    <property type="component" value="Unassembled WGS sequence"/>
</dbReference>
<feature type="region of interest" description="Disordered" evidence="2">
    <location>
        <begin position="123"/>
        <end position="177"/>
    </location>
</feature>
<name>K5W5Q8_PHACS</name>
<reference evidence="6 7" key="1">
    <citation type="journal article" date="2012" name="BMC Genomics">
        <title>Comparative genomics of the white-rot fungi, Phanerochaete carnosa and P. chrysosporium, to elucidate the genetic basis of the distinct wood types they colonize.</title>
        <authorList>
            <person name="Suzuki H."/>
            <person name="MacDonald J."/>
            <person name="Syed K."/>
            <person name="Salamov A."/>
            <person name="Hori C."/>
            <person name="Aerts A."/>
            <person name="Henrissat B."/>
            <person name="Wiebenga A."/>
            <person name="vanKuyk P.A."/>
            <person name="Barry K."/>
            <person name="Lindquist E."/>
            <person name="LaButti K."/>
            <person name="Lapidus A."/>
            <person name="Lucas S."/>
            <person name="Coutinho P."/>
            <person name="Gong Y."/>
            <person name="Samejima M."/>
            <person name="Mahadevan R."/>
            <person name="Abou-Zaid M."/>
            <person name="de Vries R.P."/>
            <person name="Igarashi K."/>
            <person name="Yadav J.S."/>
            <person name="Grigoriev I.V."/>
            <person name="Master E.R."/>
        </authorList>
    </citation>
    <scope>NUCLEOTIDE SEQUENCE [LARGE SCALE GENOMIC DNA]</scope>
    <source>
        <strain evidence="6 7">HHB-10118-sp</strain>
    </source>
</reference>
<gene>
    <name evidence="6" type="ORF">PHACADRAFT_249575</name>
</gene>
<keyword evidence="1 4" id="KW-0732">Signal</keyword>
<dbReference type="InterPro" id="IPR018466">
    <property type="entry name" value="Kre9/Knh1-like_N"/>
</dbReference>
<evidence type="ECO:0000313" key="7">
    <source>
        <dbReference type="Proteomes" id="UP000008370"/>
    </source>
</evidence>
<dbReference type="Pfam" id="PF10342">
    <property type="entry name" value="Kre9_KNH"/>
    <property type="match status" value="1"/>
</dbReference>
<evidence type="ECO:0000256" key="4">
    <source>
        <dbReference type="SAM" id="SignalP"/>
    </source>
</evidence>
<evidence type="ECO:0000256" key="2">
    <source>
        <dbReference type="SAM" id="MobiDB-lite"/>
    </source>
</evidence>
<dbReference type="KEGG" id="pco:PHACADRAFT_249575"/>
<dbReference type="InterPro" id="IPR052479">
    <property type="entry name" value="GPI-anchor_Adhesion_Reg"/>
</dbReference>
<dbReference type="AlphaFoldDB" id="K5W5Q8"/>
<feature type="chain" id="PRO_5003889102" description="Yeast cell wall synthesis Kre9/Knh1-like N-terminal domain-containing protein" evidence="4">
    <location>
        <begin position="17"/>
        <end position="201"/>
    </location>
</feature>
<evidence type="ECO:0000313" key="6">
    <source>
        <dbReference type="EMBL" id="EKM59253.1"/>
    </source>
</evidence>
<dbReference type="OrthoDB" id="5316007at2759"/>